<keyword evidence="3" id="KW-0949">S-adenosyl-L-methionine</keyword>
<evidence type="ECO:0000313" key="5">
    <source>
        <dbReference type="EMBL" id="RNB53119.1"/>
    </source>
</evidence>
<dbReference type="EMBL" id="RHHS01000049">
    <property type="protein sequence ID" value="RNB53119.1"/>
    <property type="molecule type" value="Genomic_DNA"/>
</dbReference>
<dbReference type="GO" id="GO:0008757">
    <property type="term" value="F:S-adenosylmethionine-dependent methyltransferase activity"/>
    <property type="evidence" value="ECO:0007669"/>
    <property type="project" value="InterPro"/>
</dbReference>
<keyword evidence="2 5" id="KW-0808">Transferase</keyword>
<dbReference type="OrthoDB" id="8936324at2"/>
<proteinExistence type="predicted"/>
<dbReference type="Gene3D" id="3.40.50.150">
    <property type="entry name" value="Vaccinia Virus protein VP39"/>
    <property type="match status" value="1"/>
</dbReference>
<dbReference type="Pfam" id="PF08241">
    <property type="entry name" value="Methyltransf_11"/>
    <property type="match status" value="1"/>
</dbReference>
<evidence type="ECO:0000259" key="4">
    <source>
        <dbReference type="Pfam" id="PF08241"/>
    </source>
</evidence>
<dbReference type="PANTHER" id="PTHR43464">
    <property type="entry name" value="METHYLTRANSFERASE"/>
    <property type="match status" value="1"/>
</dbReference>
<name>A0A3M8APY7_9BACL</name>
<dbReference type="InterPro" id="IPR029063">
    <property type="entry name" value="SAM-dependent_MTases_sf"/>
</dbReference>
<evidence type="ECO:0000313" key="6">
    <source>
        <dbReference type="Proteomes" id="UP000268829"/>
    </source>
</evidence>
<keyword evidence="6" id="KW-1185">Reference proteome</keyword>
<evidence type="ECO:0000256" key="1">
    <source>
        <dbReference type="ARBA" id="ARBA00022603"/>
    </source>
</evidence>
<keyword evidence="1 5" id="KW-0489">Methyltransferase</keyword>
<dbReference type="SUPFAM" id="SSF53335">
    <property type="entry name" value="S-adenosyl-L-methionine-dependent methyltransferases"/>
    <property type="match status" value="1"/>
</dbReference>
<dbReference type="InterPro" id="IPR013216">
    <property type="entry name" value="Methyltransf_11"/>
</dbReference>
<sequence>MSGQWSQEAARQWDSFAADWHKRSEQMWEKGSRSTILPFFMRHVSPEQGPILDAGCGDGYASCKLARHGYTVEGVDIAGEMIRLAQERKQHFPENVHFQTADIGRLPFADGTFAGVMSINVVEFTPAPLKALLELRRVLAPGGILVLGILGPTAGPRAHSYRRLYEENTIQNTMMPWEAKQLATENGFALLAEEPVYKEGITPDIAGRLSVELQEAVSFLTLFALRKQQQSN</sequence>
<dbReference type="Proteomes" id="UP000268829">
    <property type="component" value="Unassembled WGS sequence"/>
</dbReference>
<organism evidence="5 6">
    <name type="scientific">Brevibacillus gelatini</name>
    <dbReference type="NCBI Taxonomy" id="1655277"/>
    <lineage>
        <taxon>Bacteria</taxon>
        <taxon>Bacillati</taxon>
        <taxon>Bacillota</taxon>
        <taxon>Bacilli</taxon>
        <taxon>Bacillales</taxon>
        <taxon>Paenibacillaceae</taxon>
        <taxon>Brevibacillus</taxon>
    </lineage>
</organism>
<dbReference type="RefSeq" id="WP_122906459.1">
    <property type="nucleotide sequence ID" value="NZ_RHHS01000049.1"/>
</dbReference>
<dbReference type="AlphaFoldDB" id="A0A3M8APY7"/>
<accession>A0A3M8APY7</accession>
<feature type="domain" description="Methyltransferase type 11" evidence="4">
    <location>
        <begin position="52"/>
        <end position="147"/>
    </location>
</feature>
<evidence type="ECO:0000256" key="3">
    <source>
        <dbReference type="ARBA" id="ARBA00022691"/>
    </source>
</evidence>
<dbReference type="PANTHER" id="PTHR43464:SF19">
    <property type="entry name" value="UBIQUINONE BIOSYNTHESIS O-METHYLTRANSFERASE, MITOCHONDRIAL"/>
    <property type="match status" value="1"/>
</dbReference>
<dbReference type="GO" id="GO:0032259">
    <property type="term" value="P:methylation"/>
    <property type="evidence" value="ECO:0007669"/>
    <property type="project" value="UniProtKB-KW"/>
</dbReference>
<protein>
    <submittedName>
        <fullName evidence="5">Class I SAM-dependent methyltransferase</fullName>
    </submittedName>
</protein>
<comment type="caution">
    <text evidence="5">The sequence shown here is derived from an EMBL/GenBank/DDBJ whole genome shotgun (WGS) entry which is preliminary data.</text>
</comment>
<dbReference type="CDD" id="cd02440">
    <property type="entry name" value="AdoMet_MTases"/>
    <property type="match status" value="1"/>
</dbReference>
<reference evidence="5 6" key="1">
    <citation type="submission" date="2018-10" db="EMBL/GenBank/DDBJ databases">
        <title>Phylogenomics of Brevibacillus.</title>
        <authorList>
            <person name="Dunlap C."/>
        </authorList>
    </citation>
    <scope>NUCLEOTIDE SEQUENCE [LARGE SCALE GENOMIC DNA]</scope>
    <source>
        <strain evidence="5 6">DSM 100115</strain>
    </source>
</reference>
<gene>
    <name evidence="5" type="ORF">EDM57_20020</name>
</gene>
<evidence type="ECO:0000256" key="2">
    <source>
        <dbReference type="ARBA" id="ARBA00022679"/>
    </source>
</evidence>